<evidence type="ECO:0000313" key="1">
    <source>
        <dbReference type="EMBL" id="MBD0221763.1"/>
    </source>
</evidence>
<dbReference type="RefSeq" id="WP_000990564.1">
    <property type="nucleotide sequence ID" value="NZ_AP031583.1"/>
</dbReference>
<proteinExistence type="predicted"/>
<accession>A0A5R9HHC0</accession>
<comment type="caution">
    <text evidence="1">The sequence shown here is derived from an EMBL/GenBank/DDBJ whole genome shotgun (WGS) entry which is preliminary data.</text>
</comment>
<protein>
    <recommendedName>
        <fullName evidence="3">Phage antitermination protein Q</fullName>
    </recommendedName>
</protein>
<evidence type="ECO:0000313" key="2">
    <source>
        <dbReference type="Proteomes" id="UP000634608"/>
    </source>
</evidence>
<organism evidence="1 2">
    <name type="scientific">Acinetobacter baumannii</name>
    <dbReference type="NCBI Taxonomy" id="470"/>
    <lineage>
        <taxon>Bacteria</taxon>
        <taxon>Pseudomonadati</taxon>
        <taxon>Pseudomonadota</taxon>
        <taxon>Gammaproteobacteria</taxon>
        <taxon>Moraxellales</taxon>
        <taxon>Moraxellaceae</taxon>
        <taxon>Acinetobacter</taxon>
        <taxon>Acinetobacter calcoaceticus/baumannii complex</taxon>
    </lineage>
</organism>
<evidence type="ECO:0008006" key="3">
    <source>
        <dbReference type="Google" id="ProtNLM"/>
    </source>
</evidence>
<reference evidence="1" key="1">
    <citation type="submission" date="2020-08" db="EMBL/GenBank/DDBJ databases">
        <title>Diversity of carbapenem-resistant Acinetobacter baumannii and bacteriophage-mediated spread of the Oxa23 carbapenemase.</title>
        <authorList>
            <person name="Abouelfetouh A."/>
            <person name="Mattock J."/>
            <person name="Turner D."/>
            <person name="Li E."/>
            <person name="Evans B.A."/>
        </authorList>
    </citation>
    <scope>NUCLEOTIDE SEQUENCE</scope>
    <source>
        <strain evidence="1">A86</strain>
    </source>
</reference>
<dbReference type="InterPro" id="IPR013324">
    <property type="entry name" value="RNA_pol_sigma_r3/r4-like"/>
</dbReference>
<sequence>MNAAVNHIMQTVNWKERTLEGWLRAFGAWCDACPNNRLTIIKTTPDKKLTQDQREWLLNVYMNDGEYIGRMPTPKKSGRLINDNEARAFQRLWLDIKDNASEVLQEWLDLVWSHYVSGYSLREIALRRGISKASVDQDIRCGIAYMRGQASFIKSERAG</sequence>
<dbReference type="EMBL" id="JACSVK010000079">
    <property type="protein sequence ID" value="MBD0221763.1"/>
    <property type="molecule type" value="Genomic_DNA"/>
</dbReference>
<name>A0A5R9HHC0_ACIBA</name>
<dbReference type="Proteomes" id="UP000634608">
    <property type="component" value="Unassembled WGS sequence"/>
</dbReference>
<dbReference type="AlphaFoldDB" id="A0A5R9HHC0"/>
<dbReference type="SUPFAM" id="SSF88659">
    <property type="entry name" value="Sigma3 and sigma4 domains of RNA polymerase sigma factors"/>
    <property type="match status" value="1"/>
</dbReference>
<gene>
    <name evidence="1" type="ORF">IAG11_17955</name>
</gene>